<evidence type="ECO:0000313" key="2">
    <source>
        <dbReference type="EMBL" id="GAU91577.1"/>
    </source>
</evidence>
<protein>
    <submittedName>
        <fullName evidence="2">Uncharacterized protein</fullName>
    </submittedName>
</protein>
<dbReference type="Proteomes" id="UP000186922">
    <property type="component" value="Unassembled WGS sequence"/>
</dbReference>
<organism evidence="2 3">
    <name type="scientific">Ramazzottius varieornatus</name>
    <name type="common">Water bear</name>
    <name type="synonym">Tardigrade</name>
    <dbReference type="NCBI Taxonomy" id="947166"/>
    <lineage>
        <taxon>Eukaryota</taxon>
        <taxon>Metazoa</taxon>
        <taxon>Ecdysozoa</taxon>
        <taxon>Tardigrada</taxon>
        <taxon>Eutardigrada</taxon>
        <taxon>Parachela</taxon>
        <taxon>Hypsibioidea</taxon>
        <taxon>Ramazzottiidae</taxon>
        <taxon>Ramazzottius</taxon>
    </lineage>
</organism>
<feature type="compositionally biased region" description="Low complexity" evidence="1">
    <location>
        <begin position="82"/>
        <end position="92"/>
    </location>
</feature>
<proteinExistence type="predicted"/>
<feature type="compositionally biased region" description="Basic and acidic residues" evidence="1">
    <location>
        <begin position="70"/>
        <end position="81"/>
    </location>
</feature>
<evidence type="ECO:0000313" key="3">
    <source>
        <dbReference type="Proteomes" id="UP000186922"/>
    </source>
</evidence>
<feature type="compositionally biased region" description="Gly residues" evidence="1">
    <location>
        <begin position="1"/>
        <end position="10"/>
    </location>
</feature>
<sequence>MAMGRGGFGCGDDDANATKMGSPEVTGIIPTKALSSGPQTDDNSKSARSAEPAASIAPEALLIQLQVHPGKGDPNDQKKENSSSASSSNSTSFDIQISRN</sequence>
<evidence type="ECO:0000256" key="1">
    <source>
        <dbReference type="SAM" id="MobiDB-lite"/>
    </source>
</evidence>
<feature type="compositionally biased region" description="Low complexity" evidence="1">
    <location>
        <begin position="49"/>
        <end position="63"/>
    </location>
</feature>
<feature type="region of interest" description="Disordered" evidence="1">
    <location>
        <begin position="1"/>
        <end position="100"/>
    </location>
</feature>
<dbReference type="AlphaFoldDB" id="A0A1D1UWG3"/>
<keyword evidence="3" id="KW-1185">Reference proteome</keyword>
<comment type="caution">
    <text evidence="2">The sequence shown here is derived from an EMBL/GenBank/DDBJ whole genome shotgun (WGS) entry which is preliminary data.</text>
</comment>
<reference evidence="2 3" key="1">
    <citation type="journal article" date="2016" name="Nat. Commun.">
        <title>Extremotolerant tardigrade genome and improved radiotolerance of human cultured cells by tardigrade-unique protein.</title>
        <authorList>
            <person name="Hashimoto T."/>
            <person name="Horikawa D.D."/>
            <person name="Saito Y."/>
            <person name="Kuwahara H."/>
            <person name="Kozuka-Hata H."/>
            <person name="Shin-I T."/>
            <person name="Minakuchi Y."/>
            <person name="Ohishi K."/>
            <person name="Motoyama A."/>
            <person name="Aizu T."/>
            <person name="Enomoto A."/>
            <person name="Kondo K."/>
            <person name="Tanaka S."/>
            <person name="Hara Y."/>
            <person name="Koshikawa S."/>
            <person name="Sagara H."/>
            <person name="Miura T."/>
            <person name="Yokobori S."/>
            <person name="Miyagawa K."/>
            <person name="Suzuki Y."/>
            <person name="Kubo T."/>
            <person name="Oyama M."/>
            <person name="Kohara Y."/>
            <person name="Fujiyama A."/>
            <person name="Arakawa K."/>
            <person name="Katayama T."/>
            <person name="Toyoda A."/>
            <person name="Kunieda T."/>
        </authorList>
    </citation>
    <scope>NUCLEOTIDE SEQUENCE [LARGE SCALE GENOMIC DNA]</scope>
    <source>
        <strain evidence="2 3">YOKOZUNA-1</strain>
    </source>
</reference>
<accession>A0A1D1UWG3</accession>
<name>A0A1D1UWG3_RAMVA</name>
<dbReference type="EMBL" id="BDGG01000002">
    <property type="protein sequence ID" value="GAU91577.1"/>
    <property type="molecule type" value="Genomic_DNA"/>
</dbReference>
<gene>
    <name evidence="2" type="primary">RvY_03805-1</name>
    <name evidence="2" type="synonym">RvY_03805.1</name>
    <name evidence="2" type="ORF">RvY_03805</name>
</gene>